<dbReference type="EnsemblMetazoa" id="CJA18327.1">
    <property type="protein sequence ID" value="CJA18327.1"/>
    <property type="gene ID" value="WBGene00137531"/>
</dbReference>
<reference evidence="2" key="2">
    <citation type="submission" date="2022-06" db="UniProtKB">
        <authorList>
            <consortium name="EnsemblMetazoa"/>
        </authorList>
    </citation>
    <scope>IDENTIFICATION</scope>
    <source>
        <strain evidence="2">DF5081</strain>
    </source>
</reference>
<dbReference type="AlphaFoldDB" id="A0A8R1I4Z0"/>
<evidence type="ECO:0000313" key="3">
    <source>
        <dbReference type="Proteomes" id="UP000005237"/>
    </source>
</evidence>
<evidence type="ECO:0000256" key="1">
    <source>
        <dbReference type="SAM" id="SignalP"/>
    </source>
</evidence>
<feature type="signal peptide" evidence="1">
    <location>
        <begin position="1"/>
        <end position="24"/>
    </location>
</feature>
<proteinExistence type="predicted"/>
<feature type="chain" id="PRO_5035804560" evidence="1">
    <location>
        <begin position="25"/>
        <end position="72"/>
    </location>
</feature>
<protein>
    <submittedName>
        <fullName evidence="2">Uncharacterized protein</fullName>
    </submittedName>
</protein>
<keyword evidence="3" id="KW-1185">Reference proteome</keyword>
<reference evidence="3" key="1">
    <citation type="submission" date="2010-08" db="EMBL/GenBank/DDBJ databases">
        <authorList>
            <consortium name="Caenorhabditis japonica Sequencing Consortium"/>
            <person name="Wilson R.K."/>
        </authorList>
    </citation>
    <scope>NUCLEOTIDE SEQUENCE [LARGE SCALE GENOMIC DNA]</scope>
    <source>
        <strain evidence="3">DF5081</strain>
    </source>
</reference>
<dbReference type="Proteomes" id="UP000005237">
    <property type="component" value="Unassembled WGS sequence"/>
</dbReference>
<keyword evidence="1" id="KW-0732">Signal</keyword>
<accession>A0A8R1I4Z0</accession>
<sequence>MFGLVHKLLFFAVLLVIFSLSVSAAPGLYELPSRSVRLIRSDPSAYDGYENSFYRGYGSENQPFRFNSQPSW</sequence>
<name>A0A8R1I4Z0_CAEJA</name>
<dbReference type="OMA" id="QQFRFNS"/>
<organism evidence="2 3">
    <name type="scientific">Caenorhabditis japonica</name>
    <dbReference type="NCBI Taxonomy" id="281687"/>
    <lineage>
        <taxon>Eukaryota</taxon>
        <taxon>Metazoa</taxon>
        <taxon>Ecdysozoa</taxon>
        <taxon>Nematoda</taxon>
        <taxon>Chromadorea</taxon>
        <taxon>Rhabditida</taxon>
        <taxon>Rhabditina</taxon>
        <taxon>Rhabditomorpha</taxon>
        <taxon>Rhabditoidea</taxon>
        <taxon>Rhabditidae</taxon>
        <taxon>Peloderinae</taxon>
        <taxon>Caenorhabditis</taxon>
    </lineage>
</organism>
<evidence type="ECO:0000313" key="2">
    <source>
        <dbReference type="EnsemblMetazoa" id="CJA18327.1"/>
    </source>
</evidence>